<gene>
    <name evidence="4" type="ORF">BDN71DRAFT_1503787</name>
</gene>
<evidence type="ECO:0000313" key="5">
    <source>
        <dbReference type="Proteomes" id="UP000807025"/>
    </source>
</evidence>
<dbReference type="FunFam" id="3.20.20.100:FF:000015">
    <property type="entry name" value="Oxidoreductase, aldo/keto reductase family"/>
    <property type="match status" value="1"/>
</dbReference>
<evidence type="ECO:0000313" key="4">
    <source>
        <dbReference type="EMBL" id="KAF9498725.1"/>
    </source>
</evidence>
<reference evidence="4" key="1">
    <citation type="submission" date="2020-11" db="EMBL/GenBank/DDBJ databases">
        <authorList>
            <consortium name="DOE Joint Genome Institute"/>
            <person name="Ahrendt S."/>
            <person name="Riley R."/>
            <person name="Andreopoulos W."/>
            <person name="Labutti K."/>
            <person name="Pangilinan J."/>
            <person name="Ruiz-Duenas F.J."/>
            <person name="Barrasa J.M."/>
            <person name="Sanchez-Garcia M."/>
            <person name="Camarero S."/>
            <person name="Miyauchi S."/>
            <person name="Serrano A."/>
            <person name="Linde D."/>
            <person name="Babiker R."/>
            <person name="Drula E."/>
            <person name="Ayuso-Fernandez I."/>
            <person name="Pacheco R."/>
            <person name="Padilla G."/>
            <person name="Ferreira P."/>
            <person name="Barriuso J."/>
            <person name="Kellner H."/>
            <person name="Castanera R."/>
            <person name="Alfaro M."/>
            <person name="Ramirez L."/>
            <person name="Pisabarro A.G."/>
            <person name="Kuo A."/>
            <person name="Tritt A."/>
            <person name="Lipzen A."/>
            <person name="He G."/>
            <person name="Yan M."/>
            <person name="Ng V."/>
            <person name="Cullen D."/>
            <person name="Martin F."/>
            <person name="Rosso M.-N."/>
            <person name="Henrissat B."/>
            <person name="Hibbett D."/>
            <person name="Martinez A.T."/>
            <person name="Grigoriev I.V."/>
        </authorList>
    </citation>
    <scope>NUCLEOTIDE SEQUENCE</scope>
    <source>
        <strain evidence="4">ATCC 90797</strain>
    </source>
</reference>
<feature type="domain" description="NADP-dependent oxidoreductase" evidence="3">
    <location>
        <begin position="28"/>
        <end position="261"/>
    </location>
</feature>
<dbReference type="GO" id="GO:0016491">
    <property type="term" value="F:oxidoreductase activity"/>
    <property type="evidence" value="ECO:0007669"/>
    <property type="project" value="UniProtKB-KW"/>
</dbReference>
<organism evidence="4 5">
    <name type="scientific">Pleurotus eryngii</name>
    <name type="common">Boletus of the steppes</name>
    <dbReference type="NCBI Taxonomy" id="5323"/>
    <lineage>
        <taxon>Eukaryota</taxon>
        <taxon>Fungi</taxon>
        <taxon>Dikarya</taxon>
        <taxon>Basidiomycota</taxon>
        <taxon>Agaricomycotina</taxon>
        <taxon>Agaricomycetes</taxon>
        <taxon>Agaricomycetidae</taxon>
        <taxon>Agaricales</taxon>
        <taxon>Pleurotineae</taxon>
        <taxon>Pleurotaceae</taxon>
        <taxon>Pleurotus</taxon>
    </lineage>
</organism>
<dbReference type="PANTHER" id="PTHR43827">
    <property type="entry name" value="2,5-DIKETO-D-GLUCONIC ACID REDUCTASE"/>
    <property type="match status" value="1"/>
</dbReference>
<dbReference type="InterPro" id="IPR018170">
    <property type="entry name" value="Aldo/ket_reductase_CS"/>
</dbReference>
<dbReference type="CDD" id="cd19071">
    <property type="entry name" value="AKR_AKR1-5-like"/>
    <property type="match status" value="1"/>
</dbReference>
<dbReference type="EMBL" id="MU154536">
    <property type="protein sequence ID" value="KAF9498725.1"/>
    <property type="molecule type" value="Genomic_DNA"/>
</dbReference>
<dbReference type="InterPro" id="IPR023210">
    <property type="entry name" value="NADP_OxRdtase_dom"/>
</dbReference>
<proteinExistence type="inferred from homology"/>
<name>A0A9P6A2D0_PLEER</name>
<dbReference type="PROSITE" id="PS00798">
    <property type="entry name" value="ALDOKETO_REDUCTASE_1"/>
    <property type="match status" value="1"/>
</dbReference>
<dbReference type="Proteomes" id="UP000807025">
    <property type="component" value="Unassembled WGS sequence"/>
</dbReference>
<evidence type="ECO:0000259" key="3">
    <source>
        <dbReference type="Pfam" id="PF00248"/>
    </source>
</evidence>
<comment type="caution">
    <text evidence="4">The sequence shown here is derived from an EMBL/GenBank/DDBJ whole genome shotgun (WGS) entry which is preliminary data.</text>
</comment>
<dbReference type="InterPro" id="IPR020471">
    <property type="entry name" value="AKR"/>
</dbReference>
<sequence>MSDLNLNSAVKLSSGYTLPLLGFGVYRNDDATPSVLEAFKAGYRHIDSAQMYRNEEQVGNALRQSGLSRDEVFITSKVPSKDHGYERALASIDGSLKAFGFEYIDLFLIHDPLSGKEKRLETWKAILEARDAGKIRTVGVSNFSVKHLEEIRDAGMEMPAVNQIELQPFCQQKPIVEYCRKNGMVVEAYCPVIRGEMNHEVIQSIAKKYSRDPGQILIRWSLQHGLVPLPKSATPKRIHSNAQVFDFTLAEEDVNALDALDRGADAPEPDCLWRALRAWSEINDVCENESFDGHRKCIIEHTFHLVLLPGIHKGELHSRRPSDFISSNHSPLSVHGAPPGVAPCVSIPGTSLQIPSPFHFKMHIITRLAFNEQGRITHHRDFWDIKDVMGLVPGVSLAQWLGSRVMARGLSFAYHSLSNLLSPANDSSIPEQDLESAAHTLTPAASYSATMKNALGLEGI</sequence>
<dbReference type="PROSITE" id="PS00062">
    <property type="entry name" value="ALDOKETO_REDUCTASE_2"/>
    <property type="match status" value="1"/>
</dbReference>
<dbReference type="Pfam" id="PF00248">
    <property type="entry name" value="Aldo_ket_red"/>
    <property type="match status" value="1"/>
</dbReference>
<dbReference type="OrthoDB" id="416253at2759"/>
<accession>A0A9P6A2D0</accession>
<evidence type="ECO:0000256" key="2">
    <source>
        <dbReference type="ARBA" id="ARBA00023002"/>
    </source>
</evidence>
<evidence type="ECO:0000256" key="1">
    <source>
        <dbReference type="ARBA" id="ARBA00007905"/>
    </source>
</evidence>
<dbReference type="Gene3D" id="3.20.20.100">
    <property type="entry name" value="NADP-dependent oxidoreductase domain"/>
    <property type="match status" value="1"/>
</dbReference>
<protein>
    <recommendedName>
        <fullName evidence="3">NADP-dependent oxidoreductase domain-containing protein</fullName>
    </recommendedName>
</protein>
<dbReference type="PANTHER" id="PTHR43827:SF13">
    <property type="entry name" value="ALDO_KETO REDUCTASE FAMILY PROTEIN"/>
    <property type="match status" value="1"/>
</dbReference>
<dbReference type="InterPro" id="IPR036812">
    <property type="entry name" value="NAD(P)_OxRdtase_dom_sf"/>
</dbReference>
<keyword evidence="5" id="KW-1185">Reference proteome</keyword>
<dbReference type="AlphaFoldDB" id="A0A9P6A2D0"/>
<dbReference type="PROSITE" id="PS00063">
    <property type="entry name" value="ALDOKETO_REDUCTASE_3"/>
    <property type="match status" value="1"/>
</dbReference>
<comment type="similarity">
    <text evidence="1">Belongs to the aldo/keto reductase family.</text>
</comment>
<keyword evidence="2" id="KW-0560">Oxidoreductase</keyword>
<dbReference type="PRINTS" id="PR00069">
    <property type="entry name" value="ALDKETRDTASE"/>
</dbReference>
<dbReference type="SUPFAM" id="SSF51430">
    <property type="entry name" value="NAD(P)-linked oxidoreductase"/>
    <property type="match status" value="1"/>
</dbReference>